<proteinExistence type="predicted"/>
<reference evidence="3" key="1">
    <citation type="submission" date="2022-11" db="UniProtKB">
        <authorList>
            <consortium name="WormBaseParasite"/>
        </authorList>
    </citation>
    <scope>IDENTIFICATION</scope>
</reference>
<organism evidence="2 3">
    <name type="scientific">Plectus sambesii</name>
    <dbReference type="NCBI Taxonomy" id="2011161"/>
    <lineage>
        <taxon>Eukaryota</taxon>
        <taxon>Metazoa</taxon>
        <taxon>Ecdysozoa</taxon>
        <taxon>Nematoda</taxon>
        <taxon>Chromadorea</taxon>
        <taxon>Plectida</taxon>
        <taxon>Plectina</taxon>
        <taxon>Plectoidea</taxon>
        <taxon>Plectidae</taxon>
        <taxon>Plectus</taxon>
    </lineage>
</organism>
<sequence length="238" mass="26643">CAHCLLYCLLYFCSCRLFGSAAFFYAPSLTSPVDEFGSPVPPYLILQRKMDRARARWLSPGRRWRWRARGRSKSDADDPANSTTDVIGFRRPQDWRTASEWSHVVAVGAEIGWKKRRRRLDSQVKTDSERANNGHDGDRPTAERTLPKVVVHAPVLGGVTVCVAPPQPWCILSSNRAKEALSDLCRGRLPLDAAPFCDDDIRSRLTSPARCIPPSHRPLPPPNELILLAQVPDGMYSP</sequence>
<protein>
    <submittedName>
        <fullName evidence="3">Uncharacterized protein</fullName>
    </submittedName>
</protein>
<evidence type="ECO:0000313" key="2">
    <source>
        <dbReference type="Proteomes" id="UP000887566"/>
    </source>
</evidence>
<name>A0A914XSS2_9BILA</name>
<dbReference type="WBParaSite" id="PSAMB.scaffold9770size4642.g32721.t1">
    <property type="protein sequence ID" value="PSAMB.scaffold9770size4642.g32721.t1"/>
    <property type="gene ID" value="PSAMB.scaffold9770size4642.g32721"/>
</dbReference>
<accession>A0A914XSS2</accession>
<feature type="region of interest" description="Disordered" evidence="1">
    <location>
        <begin position="118"/>
        <end position="144"/>
    </location>
</feature>
<evidence type="ECO:0000256" key="1">
    <source>
        <dbReference type="SAM" id="MobiDB-lite"/>
    </source>
</evidence>
<keyword evidence="2" id="KW-1185">Reference proteome</keyword>
<feature type="compositionally biased region" description="Basic and acidic residues" evidence="1">
    <location>
        <begin position="120"/>
        <end position="144"/>
    </location>
</feature>
<evidence type="ECO:0000313" key="3">
    <source>
        <dbReference type="WBParaSite" id="PSAMB.scaffold9770size4642.g32721.t1"/>
    </source>
</evidence>
<dbReference type="AlphaFoldDB" id="A0A914XSS2"/>
<dbReference type="Proteomes" id="UP000887566">
    <property type="component" value="Unplaced"/>
</dbReference>